<dbReference type="RefSeq" id="WP_209699251.1">
    <property type="nucleotide sequence ID" value="NZ_BAAAVU010000004.1"/>
</dbReference>
<gene>
    <name evidence="1" type="ORF">JOF29_007910</name>
</gene>
<reference evidence="1 2" key="1">
    <citation type="submission" date="2021-03" db="EMBL/GenBank/DDBJ databases">
        <title>Sequencing the genomes of 1000 actinobacteria strains.</title>
        <authorList>
            <person name="Klenk H.-P."/>
        </authorList>
    </citation>
    <scope>NUCLEOTIDE SEQUENCE [LARGE SCALE GENOMIC DNA]</scope>
    <source>
        <strain evidence="1 2">DSM 18824</strain>
    </source>
</reference>
<accession>A0ABS4UYT7</accession>
<comment type="caution">
    <text evidence="1">The sequence shown here is derived from an EMBL/GenBank/DDBJ whole genome shotgun (WGS) entry which is preliminary data.</text>
</comment>
<organism evidence="1 2">
    <name type="scientific">Kribbella aluminosa</name>
    <dbReference type="NCBI Taxonomy" id="416017"/>
    <lineage>
        <taxon>Bacteria</taxon>
        <taxon>Bacillati</taxon>
        <taxon>Actinomycetota</taxon>
        <taxon>Actinomycetes</taxon>
        <taxon>Propionibacteriales</taxon>
        <taxon>Kribbellaceae</taxon>
        <taxon>Kribbella</taxon>
    </lineage>
</organism>
<evidence type="ECO:0000313" key="1">
    <source>
        <dbReference type="EMBL" id="MBP2356800.1"/>
    </source>
</evidence>
<dbReference type="EMBL" id="JAGINT010000002">
    <property type="protein sequence ID" value="MBP2356800.1"/>
    <property type="molecule type" value="Genomic_DNA"/>
</dbReference>
<evidence type="ECO:0000313" key="2">
    <source>
        <dbReference type="Proteomes" id="UP000755585"/>
    </source>
</evidence>
<proteinExistence type="predicted"/>
<sequence length="67" mass="7762">MSNKVPNEGLPSYNFETATESERWAYDQGYETGWQARNTELLDSLDSAMQRLVDEMRRTLADMRAQS</sequence>
<keyword evidence="2" id="KW-1185">Reference proteome</keyword>
<protein>
    <submittedName>
        <fullName evidence="1">Uncharacterized protein</fullName>
    </submittedName>
</protein>
<dbReference type="Proteomes" id="UP000755585">
    <property type="component" value="Unassembled WGS sequence"/>
</dbReference>
<name>A0ABS4UYT7_9ACTN</name>